<feature type="region of interest" description="Disordered" evidence="1">
    <location>
        <begin position="235"/>
        <end position="260"/>
    </location>
</feature>
<feature type="domain" description="DUF4097" evidence="3">
    <location>
        <begin position="42"/>
        <end position="257"/>
    </location>
</feature>
<dbReference type="PANTHER" id="PTHR34094">
    <property type="match status" value="1"/>
</dbReference>
<dbReference type="Pfam" id="PF13349">
    <property type="entry name" value="DUF4097"/>
    <property type="match status" value="1"/>
</dbReference>
<feature type="signal peptide" evidence="2">
    <location>
        <begin position="1"/>
        <end position="26"/>
    </location>
</feature>
<sequence>MLNLPLPKSVSTLCIPLLLLAPMAQAKVIEQSFSAQAGDTLYLKTDQGSIEIKTHNKRAIDVYVEIDGEEEDEFKVSFDEHSDGLKIRGEREDRHGWSRTRIAYLITVPQEYNLDLNTAGGKIEIEDDLTGDIDARTSGGSISVASVNGDVQLHTSGGSIKTKDINGEIDAHTSGGSINVTFAKQFTEDATLNTSGGSILAVLPADIKMDLDASTSGGRVRSDFEVDGRVKKRSIDGEVNGGGPQLKLHTSGGSIRIEKR</sequence>
<evidence type="ECO:0000256" key="2">
    <source>
        <dbReference type="SAM" id="SignalP"/>
    </source>
</evidence>
<proteinExistence type="predicted"/>
<protein>
    <submittedName>
        <fullName evidence="4">DUF4097 domain-containing protein</fullName>
    </submittedName>
</protein>
<evidence type="ECO:0000256" key="1">
    <source>
        <dbReference type="SAM" id="MobiDB-lite"/>
    </source>
</evidence>
<reference evidence="4 5" key="1">
    <citation type="submission" date="2020-03" db="EMBL/GenBank/DDBJ databases">
        <title>Alteromonas ponticola sp. nov., isolated from seawater.</title>
        <authorList>
            <person name="Yoon J.-H."/>
            <person name="Kim Y.-O."/>
        </authorList>
    </citation>
    <scope>NUCLEOTIDE SEQUENCE [LARGE SCALE GENOMIC DNA]</scope>
    <source>
        <strain evidence="4 5">MYP5</strain>
    </source>
</reference>
<accession>A0ABX1R2D0</accession>
<evidence type="ECO:0000313" key="4">
    <source>
        <dbReference type="EMBL" id="NMH60633.1"/>
    </source>
</evidence>
<dbReference type="EMBL" id="JAATNW010000006">
    <property type="protein sequence ID" value="NMH60633.1"/>
    <property type="molecule type" value="Genomic_DNA"/>
</dbReference>
<dbReference type="RefSeq" id="WP_169211199.1">
    <property type="nucleotide sequence ID" value="NZ_JAATNW010000006.1"/>
</dbReference>
<dbReference type="Proteomes" id="UP000709336">
    <property type="component" value="Unassembled WGS sequence"/>
</dbReference>
<gene>
    <name evidence="4" type="ORF">HCJ96_11415</name>
</gene>
<feature type="chain" id="PRO_5047505045" evidence="2">
    <location>
        <begin position="27"/>
        <end position="260"/>
    </location>
</feature>
<comment type="caution">
    <text evidence="4">The sequence shown here is derived from an EMBL/GenBank/DDBJ whole genome shotgun (WGS) entry which is preliminary data.</text>
</comment>
<keyword evidence="2" id="KW-0732">Signal</keyword>
<keyword evidence="5" id="KW-1185">Reference proteome</keyword>
<organism evidence="4 5">
    <name type="scientific">Alteromonas ponticola</name>
    <dbReference type="NCBI Taxonomy" id="2720613"/>
    <lineage>
        <taxon>Bacteria</taxon>
        <taxon>Pseudomonadati</taxon>
        <taxon>Pseudomonadota</taxon>
        <taxon>Gammaproteobacteria</taxon>
        <taxon>Alteromonadales</taxon>
        <taxon>Alteromonadaceae</taxon>
        <taxon>Alteromonas/Salinimonas group</taxon>
        <taxon>Alteromonas</taxon>
    </lineage>
</organism>
<name>A0ABX1R2D0_9ALTE</name>
<dbReference type="Gene3D" id="2.160.20.120">
    <property type="match status" value="1"/>
</dbReference>
<dbReference type="InterPro" id="IPR025164">
    <property type="entry name" value="Toastrack_DUF4097"/>
</dbReference>
<evidence type="ECO:0000259" key="3">
    <source>
        <dbReference type="Pfam" id="PF13349"/>
    </source>
</evidence>
<dbReference type="PANTHER" id="PTHR34094:SF1">
    <property type="entry name" value="PROTEIN FAM185A"/>
    <property type="match status" value="1"/>
</dbReference>
<evidence type="ECO:0000313" key="5">
    <source>
        <dbReference type="Proteomes" id="UP000709336"/>
    </source>
</evidence>